<proteinExistence type="inferred from homology"/>
<evidence type="ECO:0000256" key="5">
    <source>
        <dbReference type="ARBA" id="ARBA00022679"/>
    </source>
</evidence>
<dbReference type="GO" id="GO:0070475">
    <property type="term" value="P:rRNA base methylation"/>
    <property type="evidence" value="ECO:0007669"/>
    <property type="project" value="UniProtKB-UniRule"/>
</dbReference>
<comment type="catalytic activity">
    <reaction evidence="7">
        <text>cytidine(1402) in 16S rRNA + S-adenosyl-L-methionine = N(4)-methylcytidine(1402) in 16S rRNA + S-adenosyl-L-homocysteine + H(+)</text>
        <dbReference type="Rhea" id="RHEA:42928"/>
        <dbReference type="Rhea" id="RHEA-COMP:10286"/>
        <dbReference type="Rhea" id="RHEA-COMP:10287"/>
        <dbReference type="ChEBI" id="CHEBI:15378"/>
        <dbReference type="ChEBI" id="CHEBI:57856"/>
        <dbReference type="ChEBI" id="CHEBI:59789"/>
        <dbReference type="ChEBI" id="CHEBI:74506"/>
        <dbReference type="ChEBI" id="CHEBI:82748"/>
        <dbReference type="EC" id="2.1.1.199"/>
    </reaction>
</comment>
<dbReference type="GO" id="GO:0071424">
    <property type="term" value="F:rRNA (cytosine-N4-)-methyltransferase activity"/>
    <property type="evidence" value="ECO:0007669"/>
    <property type="project" value="UniProtKB-UniRule"/>
</dbReference>
<comment type="caution">
    <text evidence="8">The sequence shown here is derived from an EMBL/GenBank/DDBJ whole genome shotgun (WGS) entry which is preliminary data.</text>
</comment>
<evidence type="ECO:0000313" key="8">
    <source>
        <dbReference type="EMBL" id="OOV88432.1"/>
    </source>
</evidence>
<dbReference type="FunFam" id="1.10.150.170:FF:000001">
    <property type="entry name" value="Ribosomal RNA small subunit methyltransferase H"/>
    <property type="match status" value="1"/>
</dbReference>
<evidence type="ECO:0000256" key="7">
    <source>
        <dbReference type="HAMAP-Rule" id="MF_01007"/>
    </source>
</evidence>
<dbReference type="PANTHER" id="PTHR11265:SF0">
    <property type="entry name" value="12S RRNA N4-METHYLCYTIDINE METHYLTRANSFERASE"/>
    <property type="match status" value="1"/>
</dbReference>
<evidence type="ECO:0000313" key="9">
    <source>
        <dbReference type="Proteomes" id="UP000190064"/>
    </source>
</evidence>
<dbReference type="NCBIfam" id="TIGR00006">
    <property type="entry name" value="16S rRNA (cytosine(1402)-N(4))-methyltransferase RsmH"/>
    <property type="match status" value="1"/>
</dbReference>
<keyword evidence="5 7" id="KW-0808">Transferase</keyword>
<dbReference type="Proteomes" id="UP000190064">
    <property type="component" value="Unassembled WGS sequence"/>
</dbReference>
<comment type="similarity">
    <text evidence="1 7">Belongs to the methyltransferase superfamily. RsmH family.</text>
</comment>
<dbReference type="GO" id="GO:0005737">
    <property type="term" value="C:cytoplasm"/>
    <property type="evidence" value="ECO:0007669"/>
    <property type="project" value="UniProtKB-SubCell"/>
</dbReference>
<evidence type="ECO:0000256" key="4">
    <source>
        <dbReference type="ARBA" id="ARBA00022603"/>
    </source>
</evidence>
<protein>
    <recommendedName>
        <fullName evidence="7">Ribosomal RNA small subunit methyltransferase H</fullName>
        <ecNumber evidence="7">2.1.1.199</ecNumber>
    </recommendedName>
    <alternativeName>
        <fullName evidence="7">16S rRNA m(4)C1402 methyltransferase</fullName>
    </alternativeName>
    <alternativeName>
        <fullName evidence="7">rRNA (cytosine-N(4)-)-methyltransferase RsmH</fullName>
    </alternativeName>
</protein>
<dbReference type="EMBL" id="MTSD02000001">
    <property type="protein sequence ID" value="OOV88432.1"/>
    <property type="molecule type" value="Genomic_DNA"/>
</dbReference>
<evidence type="ECO:0000256" key="2">
    <source>
        <dbReference type="ARBA" id="ARBA00022490"/>
    </source>
</evidence>
<keyword evidence="3 7" id="KW-0698">rRNA processing</keyword>
<dbReference type="RefSeq" id="WP_077242868.1">
    <property type="nucleotide sequence ID" value="NZ_FXTS01000001.1"/>
</dbReference>
<evidence type="ECO:0000256" key="3">
    <source>
        <dbReference type="ARBA" id="ARBA00022552"/>
    </source>
</evidence>
<keyword evidence="9" id="KW-1185">Reference proteome</keyword>
<dbReference type="HAMAP" id="MF_01007">
    <property type="entry name" value="16SrRNA_methyltr_H"/>
    <property type="match status" value="1"/>
</dbReference>
<dbReference type="InterPro" id="IPR002903">
    <property type="entry name" value="RsmH"/>
</dbReference>
<dbReference type="SUPFAM" id="SSF53335">
    <property type="entry name" value="S-adenosyl-L-methionine-dependent methyltransferases"/>
    <property type="match status" value="1"/>
</dbReference>
<keyword evidence="2 7" id="KW-0963">Cytoplasm</keyword>
<comment type="subcellular location">
    <subcellularLocation>
        <location evidence="7">Cytoplasm</location>
    </subcellularLocation>
</comment>
<feature type="binding site" evidence="7">
    <location>
        <position position="103"/>
    </location>
    <ligand>
        <name>S-adenosyl-L-methionine</name>
        <dbReference type="ChEBI" id="CHEBI:59789"/>
    </ligand>
</feature>
<reference evidence="8" key="1">
    <citation type="submission" date="2017-02" db="EMBL/GenBank/DDBJ databases">
        <title>Draft Genome Sequence of the Salt Water Bacterium Oceanospirillum linum ATCC 11336.</title>
        <authorList>
            <person name="Trachtenberg A.M."/>
            <person name="Carney J.G."/>
            <person name="Linnane J.D."/>
            <person name="Rheaume B.A."/>
            <person name="Pitts N.L."/>
            <person name="Mykles D.L."/>
            <person name="Maclea K.S."/>
        </authorList>
    </citation>
    <scope>NUCLEOTIDE SEQUENCE [LARGE SCALE GENOMIC DNA]</scope>
    <source>
        <strain evidence="8">ATCC 11336</strain>
    </source>
</reference>
<dbReference type="Gene3D" id="1.10.150.170">
    <property type="entry name" value="Putative methyltransferase TM0872, insert domain"/>
    <property type="match status" value="1"/>
</dbReference>
<dbReference type="Pfam" id="PF01795">
    <property type="entry name" value="Methyltransf_5"/>
    <property type="match status" value="1"/>
</dbReference>
<name>A0A1T1HF47_OCELI</name>
<dbReference type="EC" id="2.1.1.199" evidence="7"/>
<dbReference type="SUPFAM" id="SSF81799">
    <property type="entry name" value="Putative methyltransferase TM0872, insert domain"/>
    <property type="match status" value="1"/>
</dbReference>
<dbReference type="PIRSF" id="PIRSF004486">
    <property type="entry name" value="MraW"/>
    <property type="match status" value="1"/>
</dbReference>
<evidence type="ECO:0000256" key="6">
    <source>
        <dbReference type="ARBA" id="ARBA00022691"/>
    </source>
</evidence>
<dbReference type="InterPro" id="IPR029063">
    <property type="entry name" value="SAM-dependent_MTases_sf"/>
</dbReference>
<feature type="binding site" evidence="7">
    <location>
        <position position="110"/>
    </location>
    <ligand>
        <name>S-adenosyl-L-methionine</name>
        <dbReference type="ChEBI" id="CHEBI:59789"/>
    </ligand>
</feature>
<sequence>MTQAFQHLTVLLNEAVEALVHTPSGTYVDGTFGRGGHSRLLLENLDEQGKLFGIDKDPRALETAKVLEAEDSRFKVFRGSFAELDQFAAEEGVSGQLDGILLDLGVSSPQLDDPERGFSFMKDGPLDMRMNPDAGESAADWVNSAPEAELIRVMKDYGEERFARRMACAIIAERKIEPITRTGRLAQIVKEANPAWEKGKHPATRAFQGIRIHINRELEDLEICLQQSLDLLKVGGRLVVISFHSLEDRLVKRFMRDMAKGDTHLPPGVPFTQEQLNIRLKLLSKAIKPSKQEVQANPRSRSAVMRVAERVA</sequence>
<comment type="function">
    <text evidence="7">Specifically methylates the N4 position of cytidine in position 1402 (C1402) of 16S rRNA.</text>
</comment>
<dbReference type="InterPro" id="IPR023397">
    <property type="entry name" value="SAM-dep_MeTrfase_MraW_recog"/>
</dbReference>
<accession>A0A1T1HF47</accession>
<evidence type="ECO:0000256" key="1">
    <source>
        <dbReference type="ARBA" id="ARBA00010396"/>
    </source>
</evidence>
<dbReference type="AlphaFoldDB" id="A0A1T1HF47"/>
<keyword evidence="4 7" id="KW-0489">Methyltransferase</keyword>
<feature type="binding site" evidence="7">
    <location>
        <begin position="35"/>
        <end position="37"/>
    </location>
    <ligand>
        <name>S-adenosyl-L-methionine</name>
        <dbReference type="ChEBI" id="CHEBI:59789"/>
    </ligand>
</feature>
<dbReference type="PANTHER" id="PTHR11265">
    <property type="entry name" value="S-ADENOSYL-METHYLTRANSFERASE MRAW"/>
    <property type="match status" value="1"/>
</dbReference>
<dbReference type="STRING" id="966.BTA35_0202680"/>
<dbReference type="Gene3D" id="3.40.50.150">
    <property type="entry name" value="Vaccinia Virus protein VP39"/>
    <property type="match status" value="1"/>
</dbReference>
<organism evidence="8 9">
    <name type="scientific">Oceanospirillum linum</name>
    <dbReference type="NCBI Taxonomy" id="966"/>
    <lineage>
        <taxon>Bacteria</taxon>
        <taxon>Pseudomonadati</taxon>
        <taxon>Pseudomonadota</taxon>
        <taxon>Gammaproteobacteria</taxon>
        <taxon>Oceanospirillales</taxon>
        <taxon>Oceanospirillaceae</taxon>
        <taxon>Oceanospirillum</taxon>
    </lineage>
</organism>
<gene>
    <name evidence="7" type="primary">rsmH</name>
    <name evidence="8" type="ORF">BTA35_0202680</name>
</gene>
<feature type="binding site" evidence="7">
    <location>
        <position position="55"/>
    </location>
    <ligand>
        <name>S-adenosyl-L-methionine</name>
        <dbReference type="ChEBI" id="CHEBI:59789"/>
    </ligand>
</feature>
<keyword evidence="6 7" id="KW-0949">S-adenosyl-L-methionine</keyword>
<feature type="binding site" evidence="7">
    <location>
        <position position="81"/>
    </location>
    <ligand>
        <name>S-adenosyl-L-methionine</name>
        <dbReference type="ChEBI" id="CHEBI:59789"/>
    </ligand>
</feature>